<dbReference type="Proteomes" id="UP000324222">
    <property type="component" value="Unassembled WGS sequence"/>
</dbReference>
<dbReference type="EMBL" id="VSRR010007118">
    <property type="protein sequence ID" value="MPC46258.1"/>
    <property type="molecule type" value="Genomic_DNA"/>
</dbReference>
<comment type="caution">
    <text evidence="2">The sequence shown here is derived from an EMBL/GenBank/DDBJ whole genome shotgun (WGS) entry which is preliminary data.</text>
</comment>
<sequence length="86" mass="9954">MHGFESWPRSEGRKSTHGNDFQYAKSKRSFNRDRPRGPRAVVEGMAVCSWVTTRAQVHLESWWGQVKDEGRVAYHTPPKDPPDLIF</sequence>
<accession>A0A5B7FMP9</accession>
<evidence type="ECO:0000256" key="1">
    <source>
        <dbReference type="SAM" id="MobiDB-lite"/>
    </source>
</evidence>
<name>A0A5B7FMP9_PORTR</name>
<reference evidence="2 3" key="1">
    <citation type="submission" date="2019-05" db="EMBL/GenBank/DDBJ databases">
        <title>Another draft genome of Portunus trituberculatus and its Hox gene families provides insights of decapod evolution.</title>
        <authorList>
            <person name="Jeong J.-H."/>
            <person name="Song I."/>
            <person name="Kim S."/>
            <person name="Choi T."/>
            <person name="Kim D."/>
            <person name="Ryu S."/>
            <person name="Kim W."/>
        </authorList>
    </citation>
    <scope>NUCLEOTIDE SEQUENCE [LARGE SCALE GENOMIC DNA]</scope>
    <source>
        <tissue evidence="2">Muscle</tissue>
    </source>
</reference>
<gene>
    <name evidence="2" type="ORF">E2C01_039972</name>
</gene>
<protein>
    <submittedName>
        <fullName evidence="2">Uncharacterized protein</fullName>
    </submittedName>
</protein>
<feature type="region of interest" description="Disordered" evidence="1">
    <location>
        <begin position="1"/>
        <end position="38"/>
    </location>
</feature>
<proteinExistence type="predicted"/>
<organism evidence="2 3">
    <name type="scientific">Portunus trituberculatus</name>
    <name type="common">Swimming crab</name>
    <name type="synonym">Neptunus trituberculatus</name>
    <dbReference type="NCBI Taxonomy" id="210409"/>
    <lineage>
        <taxon>Eukaryota</taxon>
        <taxon>Metazoa</taxon>
        <taxon>Ecdysozoa</taxon>
        <taxon>Arthropoda</taxon>
        <taxon>Crustacea</taxon>
        <taxon>Multicrustacea</taxon>
        <taxon>Malacostraca</taxon>
        <taxon>Eumalacostraca</taxon>
        <taxon>Eucarida</taxon>
        <taxon>Decapoda</taxon>
        <taxon>Pleocyemata</taxon>
        <taxon>Brachyura</taxon>
        <taxon>Eubrachyura</taxon>
        <taxon>Portunoidea</taxon>
        <taxon>Portunidae</taxon>
        <taxon>Portuninae</taxon>
        <taxon>Portunus</taxon>
    </lineage>
</organism>
<keyword evidence="3" id="KW-1185">Reference proteome</keyword>
<evidence type="ECO:0000313" key="2">
    <source>
        <dbReference type="EMBL" id="MPC46258.1"/>
    </source>
</evidence>
<evidence type="ECO:0000313" key="3">
    <source>
        <dbReference type="Proteomes" id="UP000324222"/>
    </source>
</evidence>
<dbReference type="AlphaFoldDB" id="A0A5B7FMP9"/>